<dbReference type="Proteomes" id="UP001286313">
    <property type="component" value="Unassembled WGS sequence"/>
</dbReference>
<evidence type="ECO:0000313" key="1">
    <source>
        <dbReference type="EMBL" id="KAK3849952.1"/>
    </source>
</evidence>
<protein>
    <submittedName>
        <fullName evidence="1">Uncharacterized protein</fullName>
    </submittedName>
</protein>
<sequence>MAYVGVEVLTTVEATKATVAIEQIHQTFSHTFWILLVVLLWEEIQELQLIEHEELSLLQELIDVLMAKD</sequence>
<dbReference type="EMBL" id="JAWQEG010008618">
    <property type="protein sequence ID" value="KAK3849952.1"/>
    <property type="molecule type" value="Genomic_DNA"/>
</dbReference>
<gene>
    <name evidence="1" type="ORF">Pcinc_043315</name>
</gene>
<organism evidence="1 2">
    <name type="scientific">Petrolisthes cinctipes</name>
    <name type="common">Flat porcelain crab</name>
    <dbReference type="NCBI Taxonomy" id="88211"/>
    <lineage>
        <taxon>Eukaryota</taxon>
        <taxon>Metazoa</taxon>
        <taxon>Ecdysozoa</taxon>
        <taxon>Arthropoda</taxon>
        <taxon>Crustacea</taxon>
        <taxon>Multicrustacea</taxon>
        <taxon>Malacostraca</taxon>
        <taxon>Eumalacostraca</taxon>
        <taxon>Eucarida</taxon>
        <taxon>Decapoda</taxon>
        <taxon>Pleocyemata</taxon>
        <taxon>Anomura</taxon>
        <taxon>Galatheoidea</taxon>
        <taxon>Porcellanidae</taxon>
        <taxon>Petrolisthes</taxon>
    </lineage>
</organism>
<keyword evidence="2" id="KW-1185">Reference proteome</keyword>
<evidence type="ECO:0000313" key="2">
    <source>
        <dbReference type="Proteomes" id="UP001286313"/>
    </source>
</evidence>
<proteinExistence type="predicted"/>
<name>A0AAE1BFU7_PETCI</name>
<reference evidence="1" key="1">
    <citation type="submission" date="2023-10" db="EMBL/GenBank/DDBJ databases">
        <title>Genome assemblies of two species of porcelain crab, Petrolisthes cinctipes and Petrolisthes manimaculis (Anomura: Porcellanidae).</title>
        <authorList>
            <person name="Angst P."/>
        </authorList>
    </citation>
    <scope>NUCLEOTIDE SEQUENCE</scope>
    <source>
        <strain evidence="1">PB745_01</strain>
        <tissue evidence="1">Gill</tissue>
    </source>
</reference>
<comment type="caution">
    <text evidence="1">The sequence shown here is derived from an EMBL/GenBank/DDBJ whole genome shotgun (WGS) entry which is preliminary data.</text>
</comment>
<dbReference type="AlphaFoldDB" id="A0AAE1BFU7"/>
<accession>A0AAE1BFU7</accession>